<organism evidence="2 3">
    <name type="scientific">Arxiozyma heterogenica</name>
    <dbReference type="NCBI Taxonomy" id="278026"/>
    <lineage>
        <taxon>Eukaryota</taxon>
        <taxon>Fungi</taxon>
        <taxon>Dikarya</taxon>
        <taxon>Ascomycota</taxon>
        <taxon>Saccharomycotina</taxon>
        <taxon>Saccharomycetes</taxon>
        <taxon>Saccharomycetales</taxon>
        <taxon>Saccharomycetaceae</taxon>
        <taxon>Arxiozyma</taxon>
    </lineage>
</organism>
<dbReference type="AlphaFoldDB" id="A0AAN7WGJ5"/>
<comment type="caution">
    <text evidence="2">The sequence shown here is derived from an EMBL/GenBank/DDBJ whole genome shotgun (WGS) entry which is preliminary data.</text>
</comment>
<evidence type="ECO:0000313" key="3">
    <source>
        <dbReference type="Proteomes" id="UP001306508"/>
    </source>
</evidence>
<dbReference type="EMBL" id="JAWIZZ010000047">
    <property type="protein sequence ID" value="KAK5779528.1"/>
    <property type="molecule type" value="Genomic_DNA"/>
</dbReference>
<protein>
    <submittedName>
        <fullName evidence="2">Uncharacterized protein</fullName>
    </submittedName>
</protein>
<keyword evidence="3" id="KW-1185">Reference proteome</keyword>
<proteinExistence type="predicted"/>
<name>A0AAN7WGJ5_9SACH</name>
<dbReference type="Pfam" id="PF08700">
    <property type="entry name" value="VPS51_Exo84_N"/>
    <property type="match status" value="1"/>
</dbReference>
<gene>
    <name evidence="2" type="ORF">RI543_003419</name>
</gene>
<reference evidence="3" key="1">
    <citation type="submission" date="2023-07" db="EMBL/GenBank/DDBJ databases">
        <title>A draft genome of Kazachstania heterogenica Y-27499.</title>
        <authorList>
            <person name="Donic C."/>
            <person name="Kralova J.S."/>
            <person name="Fidel L."/>
            <person name="Ben-Dor S."/>
            <person name="Jung S."/>
        </authorList>
    </citation>
    <scope>NUCLEOTIDE SEQUENCE [LARGE SCALE GENOMIC DNA]</scope>
    <source>
        <strain evidence="3">Y27499</strain>
    </source>
</reference>
<sequence length="149" mass="17350">MTEQISHKKSLRVSRLNTDRQLLLNKYQQENNEENGVTIKDVNENVSDGDDNNVKNSASNDGPSLDKQEEVIVEEQEKEKESSSYTFKELIQIHNRLLGKEQETNNMIKSTIYDNYYDLIRVNDSLENILDPNSDINLMWDELKQNINT</sequence>
<evidence type="ECO:0000256" key="1">
    <source>
        <dbReference type="SAM" id="MobiDB-lite"/>
    </source>
</evidence>
<dbReference type="Proteomes" id="UP001306508">
    <property type="component" value="Unassembled WGS sequence"/>
</dbReference>
<evidence type="ECO:0000313" key="2">
    <source>
        <dbReference type="EMBL" id="KAK5779528.1"/>
    </source>
</evidence>
<accession>A0AAN7WGJ5</accession>
<feature type="region of interest" description="Disordered" evidence="1">
    <location>
        <begin position="27"/>
        <end position="67"/>
    </location>
</feature>